<gene>
    <name evidence="5" type="ORF">H9816_05855</name>
</gene>
<dbReference type="Proteomes" id="UP000824014">
    <property type="component" value="Unassembled WGS sequence"/>
</dbReference>
<evidence type="ECO:0000256" key="3">
    <source>
        <dbReference type="SAM" id="Coils"/>
    </source>
</evidence>
<accession>A0A9D2DEB1</accession>
<dbReference type="PANTHER" id="PTHR43018:SF1">
    <property type="entry name" value="PROTEIN AROA(G)"/>
    <property type="match status" value="1"/>
</dbReference>
<dbReference type="EMBL" id="DXCC01000017">
    <property type="protein sequence ID" value="HIZ15416.1"/>
    <property type="molecule type" value="Genomic_DNA"/>
</dbReference>
<keyword evidence="2" id="KW-0808">Transferase</keyword>
<dbReference type="SUPFAM" id="SSF51569">
    <property type="entry name" value="Aldolase"/>
    <property type="match status" value="1"/>
</dbReference>
<sequence length="364" mass="40919">MKERNNRPKKPFIIAGPCSVESREQTLATIRGLAACGRIDMIRGGVWKPRTSPNCFQGVGEEGLAWLAEAKRETGLPFGVEVANARHLEAALQAGADMVWIGTRTTGNPFSVQEVADALRGVDRVMVCVKNAPVADTGLWTGAVERLAAAGVSGERLWLIHRGFAQEVDGAYRNPPAWHVALEMRRRFPQLRMLCDPSHMCGRRELLAQTMQKAADLLYDGLFVESHIAPDQALSDAGQQVTPAELCRMLAGICWRREEAHQPQFEQELERYRLEIDQLDDQLFSLLSRRMRVVERIGRIKRENGVTILQRRRWGEIVENLTGRAAALNLSRDFIRTVLDAIHMESIAHQNRVMNDAEDPAEQR</sequence>
<dbReference type="Gene3D" id="1.20.59.10">
    <property type="entry name" value="Chorismate mutase"/>
    <property type="match status" value="1"/>
</dbReference>
<evidence type="ECO:0000313" key="5">
    <source>
        <dbReference type="EMBL" id="HIZ15416.1"/>
    </source>
</evidence>
<dbReference type="InterPro" id="IPR052899">
    <property type="entry name" value="Class-I_DAHP_synthase"/>
</dbReference>
<feature type="domain" description="Chorismate mutase" evidence="4">
    <location>
        <begin position="263"/>
        <end position="354"/>
    </location>
</feature>
<dbReference type="GO" id="GO:0016740">
    <property type="term" value="F:transferase activity"/>
    <property type="evidence" value="ECO:0007669"/>
    <property type="project" value="UniProtKB-KW"/>
</dbReference>
<reference evidence="5" key="1">
    <citation type="journal article" date="2021" name="PeerJ">
        <title>Extensive microbial diversity within the chicken gut microbiome revealed by metagenomics and culture.</title>
        <authorList>
            <person name="Gilroy R."/>
            <person name="Ravi A."/>
            <person name="Getino M."/>
            <person name="Pursley I."/>
            <person name="Horton D.L."/>
            <person name="Alikhan N.F."/>
            <person name="Baker D."/>
            <person name="Gharbi K."/>
            <person name="Hall N."/>
            <person name="Watson M."/>
            <person name="Adriaenssens E.M."/>
            <person name="Foster-Nyarko E."/>
            <person name="Jarju S."/>
            <person name="Secka A."/>
            <person name="Antonio M."/>
            <person name="Oren A."/>
            <person name="Chaudhuri R.R."/>
            <person name="La Ragione R."/>
            <person name="Hildebrand F."/>
            <person name="Pallen M.J."/>
        </authorList>
    </citation>
    <scope>NUCLEOTIDE SEQUENCE</scope>
    <source>
        <strain evidence="5">ChiHjej11B10-19426</strain>
    </source>
</reference>
<dbReference type="InterPro" id="IPR036979">
    <property type="entry name" value="CM_dom_sf"/>
</dbReference>
<reference evidence="5" key="2">
    <citation type="submission" date="2021-04" db="EMBL/GenBank/DDBJ databases">
        <authorList>
            <person name="Gilroy R."/>
        </authorList>
    </citation>
    <scope>NUCLEOTIDE SEQUENCE</scope>
    <source>
        <strain evidence="5">ChiHjej11B10-19426</strain>
    </source>
</reference>
<evidence type="ECO:0000313" key="6">
    <source>
        <dbReference type="Proteomes" id="UP000824014"/>
    </source>
</evidence>
<dbReference type="GO" id="GO:0004106">
    <property type="term" value="F:chorismate mutase activity"/>
    <property type="evidence" value="ECO:0007669"/>
    <property type="project" value="UniProtKB-EC"/>
</dbReference>
<dbReference type="GO" id="GO:0046417">
    <property type="term" value="P:chorismate metabolic process"/>
    <property type="evidence" value="ECO:0007669"/>
    <property type="project" value="InterPro"/>
</dbReference>
<dbReference type="SMART" id="SM00830">
    <property type="entry name" value="CM_2"/>
    <property type="match status" value="1"/>
</dbReference>
<dbReference type="Pfam" id="PF01817">
    <property type="entry name" value="CM_2"/>
    <property type="match status" value="1"/>
</dbReference>
<proteinExistence type="predicted"/>
<evidence type="ECO:0000259" key="4">
    <source>
        <dbReference type="PROSITE" id="PS51168"/>
    </source>
</evidence>
<keyword evidence="3" id="KW-0175">Coiled coil</keyword>
<dbReference type="InterPro" id="IPR002701">
    <property type="entry name" value="CM_II_prokaryot"/>
</dbReference>
<dbReference type="InterPro" id="IPR006218">
    <property type="entry name" value="DAHP1/KDSA"/>
</dbReference>
<name>A0A9D2DEB1_9BACT</name>
<comment type="caution">
    <text evidence="5">The sequence shown here is derived from an EMBL/GenBank/DDBJ whole genome shotgun (WGS) entry which is preliminary data.</text>
</comment>
<feature type="coiled-coil region" evidence="3">
    <location>
        <begin position="262"/>
        <end position="289"/>
    </location>
</feature>
<dbReference type="PROSITE" id="PS51168">
    <property type="entry name" value="CHORISMATE_MUT_2"/>
    <property type="match status" value="1"/>
</dbReference>
<dbReference type="Gene3D" id="3.20.20.70">
    <property type="entry name" value="Aldolase class I"/>
    <property type="match status" value="1"/>
</dbReference>
<protein>
    <recommendedName>
        <fullName evidence="1">chorismate mutase</fullName>
        <ecNumber evidence="1">5.4.99.5</ecNumber>
    </recommendedName>
</protein>
<evidence type="ECO:0000256" key="1">
    <source>
        <dbReference type="ARBA" id="ARBA00012404"/>
    </source>
</evidence>
<dbReference type="Pfam" id="PF00793">
    <property type="entry name" value="DAHP_synth_1"/>
    <property type="match status" value="1"/>
</dbReference>
<evidence type="ECO:0000256" key="2">
    <source>
        <dbReference type="ARBA" id="ARBA00022679"/>
    </source>
</evidence>
<dbReference type="EC" id="5.4.99.5" evidence="1"/>
<dbReference type="InterPro" id="IPR036263">
    <property type="entry name" value="Chorismate_II_sf"/>
</dbReference>
<organism evidence="5 6">
    <name type="scientific">Candidatus Tidjanibacter faecipullorum</name>
    <dbReference type="NCBI Taxonomy" id="2838766"/>
    <lineage>
        <taxon>Bacteria</taxon>
        <taxon>Pseudomonadati</taxon>
        <taxon>Bacteroidota</taxon>
        <taxon>Bacteroidia</taxon>
        <taxon>Bacteroidales</taxon>
        <taxon>Rikenellaceae</taxon>
        <taxon>Tidjanibacter</taxon>
    </lineage>
</organism>
<dbReference type="SUPFAM" id="SSF48600">
    <property type="entry name" value="Chorismate mutase II"/>
    <property type="match status" value="1"/>
</dbReference>
<dbReference type="InterPro" id="IPR013785">
    <property type="entry name" value="Aldolase_TIM"/>
</dbReference>
<dbReference type="PANTHER" id="PTHR43018">
    <property type="entry name" value="PHOSPHO-2-DEHYDRO-3-DEOXYHEPTONATE ALDOLASE"/>
    <property type="match status" value="1"/>
</dbReference>
<dbReference type="AlphaFoldDB" id="A0A9D2DEB1"/>